<reference evidence="2" key="1">
    <citation type="submission" date="2015-02" db="EMBL/GenBank/DDBJ databases">
        <title>Description and complete genome sequence of the first cultured representative of the subdivision 5 of the Verrucomicrobia phylum.</title>
        <authorList>
            <person name="Spring S."/>
            <person name="Bunk B."/>
            <person name="Sproer C."/>
            <person name="Klenk H.-P."/>
        </authorList>
    </citation>
    <scope>NUCLEOTIDE SEQUENCE [LARGE SCALE GENOMIC DNA]</scope>
    <source>
        <strain evidence="2">L21-Fru-AB</strain>
    </source>
</reference>
<reference evidence="1 2" key="2">
    <citation type="journal article" date="2016" name="ISME J.">
        <title>Characterization of the first cultured representative of Verrucomicrobia subdivision 5 indicates the proposal of a novel phylum.</title>
        <authorList>
            <person name="Spring S."/>
            <person name="Bunk B."/>
            <person name="Sproer C."/>
            <person name="Schumann P."/>
            <person name="Rohde M."/>
            <person name="Tindall B.J."/>
            <person name="Klenk H.P."/>
        </authorList>
    </citation>
    <scope>NUCLEOTIDE SEQUENCE [LARGE SCALE GENOMIC DNA]</scope>
    <source>
        <strain evidence="1 2">L21-Fru-AB</strain>
    </source>
</reference>
<dbReference type="KEGG" id="vbl:L21SP4_01344"/>
<protein>
    <submittedName>
        <fullName evidence="1">Uncharacterized protein</fullName>
    </submittedName>
</protein>
<dbReference type="EMBL" id="CP010904">
    <property type="protein sequence ID" value="AKJ64592.1"/>
    <property type="molecule type" value="Genomic_DNA"/>
</dbReference>
<dbReference type="OrthoDB" id="9988421at2"/>
<proteinExistence type="predicted"/>
<dbReference type="AlphaFoldDB" id="A0A0G3EGP1"/>
<sequence>MDRRDFMQRHIGGAGAVLSLGMLRARQVRAAELGVRPDSFPLSPGAKTPPEELRMLAGYIEAFSPPEGRMDDAGGWTAVYDMLRFSATPGYRKQRARSPMSNVIFGQVAVTRAHGSTDCDVRMIFEPAGVPEEVRARIACREDRPASVRSYELDWTCSHTKPKAGYTRRERGTASPGVLKVESDGHTDRFEHRHPLTCPWTLFDAVRRFPADPGREVPMDMMMDLS</sequence>
<dbReference type="Proteomes" id="UP000035268">
    <property type="component" value="Chromosome"/>
</dbReference>
<name>A0A0G3EGP1_9BACT</name>
<keyword evidence="2" id="KW-1185">Reference proteome</keyword>
<accession>A0A0G3EGP1</accession>
<gene>
    <name evidence="1" type="ORF">L21SP4_01344</name>
</gene>
<dbReference type="RefSeq" id="WP_052881909.1">
    <property type="nucleotide sequence ID" value="NZ_CP010904.1"/>
</dbReference>
<evidence type="ECO:0000313" key="2">
    <source>
        <dbReference type="Proteomes" id="UP000035268"/>
    </source>
</evidence>
<organism evidence="1 2">
    <name type="scientific">Kiritimatiella glycovorans</name>
    <dbReference type="NCBI Taxonomy" id="1307763"/>
    <lineage>
        <taxon>Bacteria</taxon>
        <taxon>Pseudomonadati</taxon>
        <taxon>Kiritimatiellota</taxon>
        <taxon>Kiritimatiellia</taxon>
        <taxon>Kiritimatiellales</taxon>
        <taxon>Kiritimatiellaceae</taxon>
        <taxon>Kiritimatiella</taxon>
    </lineage>
</organism>
<evidence type="ECO:0000313" key="1">
    <source>
        <dbReference type="EMBL" id="AKJ64592.1"/>
    </source>
</evidence>